<sequence>MSEILNANPTIRNASDLPSRRRQGTSQSLSKTPQGLFASTVPASAYLPDPFSPHSSDSEISDEDDDEIEPIDEQEIYDLISPISDPEHPLTLGSLSVVNLPDIHLTPTFPEKGAASPLTTLTVLITPTITHCSLATVIGLGVRVRLEQALPPRFRVDVRIKEGTHSTAEQVNRQLGDKERVAAALENGTLVGVLRKMLEGCENVAACRPQRSWLLPPPSPWDGSTVFTPGPDATFNEKVLIKPEQAQEEAAKGGPHFTIHVDNQHGNGLKVGYETNAGYPGPIGNTKPGPLGSKTQIVVPTGYAGRIAIGGQKVDKLEDGSLIETETTSGFFFDVSYVQGFTVPIVCHCAGEISGCNIDLFNDPKNGQCPISANPSPICRNPLKNSGQANGTPAQKWFEPCRGAAGTYPNDTAGFRNCTKKEVTCCVGSK</sequence>
<comment type="similarity">
    <text evidence="1">Belongs to the MIP18 family.</text>
</comment>
<feature type="region of interest" description="Disordered" evidence="2">
    <location>
        <begin position="1"/>
        <end position="66"/>
    </location>
</feature>
<dbReference type="GO" id="GO:0051604">
    <property type="term" value="P:protein maturation"/>
    <property type="evidence" value="ECO:0007669"/>
    <property type="project" value="InterPro"/>
</dbReference>
<dbReference type="Proteomes" id="UP001276659">
    <property type="component" value="Unassembled WGS sequence"/>
</dbReference>
<keyword evidence="4" id="KW-1185">Reference proteome</keyword>
<feature type="compositionally biased region" description="Polar residues" evidence="2">
    <location>
        <begin position="24"/>
        <end position="33"/>
    </location>
</feature>
<dbReference type="PANTHER" id="PTHR12377">
    <property type="entry name" value="CYTOSOLIC IRON-SULFUR ASSEMBLY COMPONENT 2B-RELATED"/>
    <property type="match status" value="1"/>
</dbReference>
<dbReference type="PANTHER" id="PTHR12377:SF0">
    <property type="entry name" value="CYTOSOLIC IRON-SULFUR ASSEMBLY COMPONENT 2B"/>
    <property type="match status" value="1"/>
</dbReference>
<reference evidence="3" key="1">
    <citation type="submission" date="2022-11" db="EMBL/GenBank/DDBJ databases">
        <title>Chromosomal genome sequence assembly and mating type (MAT) locus characterization of the leprose asexual lichenized fungus Lepraria neglecta (Nyl.) Erichsen.</title>
        <authorList>
            <person name="Allen J.L."/>
            <person name="Pfeffer B."/>
        </authorList>
    </citation>
    <scope>NUCLEOTIDE SEQUENCE</scope>
    <source>
        <strain evidence="3">Allen 5258</strain>
    </source>
</reference>
<gene>
    <name evidence="3" type="ORF">OEA41_008512</name>
</gene>
<dbReference type="SUPFAM" id="SSF49870">
    <property type="entry name" value="Osmotin, thaumatin-like protein"/>
    <property type="match status" value="1"/>
</dbReference>
<accession>A0AAD9ZER2</accession>
<dbReference type="Gene3D" id="3.30.300.130">
    <property type="entry name" value="Fe-S cluster assembly (FSCA)"/>
    <property type="match status" value="1"/>
</dbReference>
<evidence type="ECO:0000256" key="1">
    <source>
        <dbReference type="ARBA" id="ARBA00010381"/>
    </source>
</evidence>
<evidence type="ECO:0000256" key="2">
    <source>
        <dbReference type="SAM" id="MobiDB-lite"/>
    </source>
</evidence>
<dbReference type="Gene3D" id="6.10.250.1280">
    <property type="match status" value="1"/>
</dbReference>
<evidence type="ECO:0000313" key="4">
    <source>
        <dbReference type="Proteomes" id="UP001276659"/>
    </source>
</evidence>
<proteinExistence type="inferred from homology"/>
<dbReference type="EMBL" id="JASNWA010000004">
    <property type="protein sequence ID" value="KAK3177183.1"/>
    <property type="molecule type" value="Genomic_DNA"/>
</dbReference>
<dbReference type="InterPro" id="IPR039796">
    <property type="entry name" value="MIP18"/>
</dbReference>
<organism evidence="3 4">
    <name type="scientific">Lepraria neglecta</name>
    <dbReference type="NCBI Taxonomy" id="209136"/>
    <lineage>
        <taxon>Eukaryota</taxon>
        <taxon>Fungi</taxon>
        <taxon>Dikarya</taxon>
        <taxon>Ascomycota</taxon>
        <taxon>Pezizomycotina</taxon>
        <taxon>Lecanoromycetes</taxon>
        <taxon>OSLEUM clade</taxon>
        <taxon>Lecanoromycetidae</taxon>
        <taxon>Lecanorales</taxon>
        <taxon>Lecanorineae</taxon>
        <taxon>Stereocaulaceae</taxon>
        <taxon>Lepraria</taxon>
    </lineage>
</organism>
<comment type="caution">
    <text evidence="3">The sequence shown here is derived from an EMBL/GenBank/DDBJ whole genome shotgun (WGS) entry which is preliminary data.</text>
</comment>
<evidence type="ECO:0008006" key="5">
    <source>
        <dbReference type="Google" id="ProtNLM"/>
    </source>
</evidence>
<evidence type="ECO:0000313" key="3">
    <source>
        <dbReference type="EMBL" id="KAK3177183.1"/>
    </source>
</evidence>
<name>A0AAD9ZER2_9LECA</name>
<protein>
    <recommendedName>
        <fullName evidence="5">MIP18 family-like domain-containing protein</fullName>
    </recommendedName>
</protein>
<dbReference type="AlphaFoldDB" id="A0AAD9ZER2"/>
<dbReference type="InterPro" id="IPR037176">
    <property type="entry name" value="Osmotin/thaumatin-like_sf"/>
</dbReference>
<dbReference type="InterPro" id="IPR034904">
    <property type="entry name" value="FSCA_dom_sf"/>
</dbReference>
<dbReference type="FunFam" id="3.30.300.130:FF:000007">
    <property type="entry name" value="Cytoplasmic protein required for cell viability"/>
    <property type="match status" value="1"/>
</dbReference>
<feature type="compositionally biased region" description="Polar residues" evidence="2">
    <location>
        <begin position="1"/>
        <end position="13"/>
    </location>
</feature>
<dbReference type="SUPFAM" id="SSF117916">
    <property type="entry name" value="Fe-S cluster assembly (FSCA) domain-like"/>
    <property type="match status" value="1"/>
</dbReference>